<keyword evidence="1" id="KW-0812">Transmembrane</keyword>
<comment type="caution">
    <text evidence="2">The sequence shown here is derived from an EMBL/GenBank/DDBJ whole genome shotgun (WGS) entry which is preliminary data.</text>
</comment>
<name>A0ABT2Z5S8_9RHOB</name>
<accession>A0ABT2Z5S8</accession>
<sequence>MTPDQRNYASMSRSDHYFAIMRTTMYVLAANAAFIHFGPGGHSAPLTMLAVTAGAYGILAGGVALDDIAAVRDDIDDAMKTTNMGRVLAGRNIPALKAISTALIGLTVLTELCAIFI</sequence>
<gene>
    <name evidence="2" type="ORF">OE647_17465</name>
</gene>
<reference evidence="2 3" key="1">
    <citation type="submission" date="2022-10" db="EMBL/GenBank/DDBJ databases">
        <title>Defluviimonas sp. nov., isolated from ocean surface water.</title>
        <authorList>
            <person name="He W."/>
            <person name="Wang L."/>
            <person name="Zhang D.-F."/>
        </authorList>
    </citation>
    <scope>NUCLEOTIDE SEQUENCE [LARGE SCALE GENOMIC DNA]</scope>
    <source>
        <strain evidence="2 3">WL0075</strain>
    </source>
</reference>
<protein>
    <submittedName>
        <fullName evidence="2">Uncharacterized protein</fullName>
    </submittedName>
</protein>
<proteinExistence type="predicted"/>
<dbReference type="Proteomes" id="UP001652503">
    <property type="component" value="Unassembled WGS sequence"/>
</dbReference>
<keyword evidence="1" id="KW-0472">Membrane</keyword>
<feature type="transmembrane region" description="Helical" evidence="1">
    <location>
        <begin position="44"/>
        <end position="65"/>
    </location>
</feature>
<dbReference type="RefSeq" id="WP_263723046.1">
    <property type="nucleotide sequence ID" value="NZ_JAOWLA010000020.1"/>
</dbReference>
<feature type="transmembrane region" description="Helical" evidence="1">
    <location>
        <begin position="20"/>
        <end position="38"/>
    </location>
</feature>
<keyword evidence="3" id="KW-1185">Reference proteome</keyword>
<evidence type="ECO:0000313" key="3">
    <source>
        <dbReference type="Proteomes" id="UP001652503"/>
    </source>
</evidence>
<evidence type="ECO:0000256" key="1">
    <source>
        <dbReference type="SAM" id="Phobius"/>
    </source>
</evidence>
<dbReference type="EMBL" id="JAOWLA010000020">
    <property type="protein sequence ID" value="MCV2866509.1"/>
    <property type="molecule type" value="Genomic_DNA"/>
</dbReference>
<evidence type="ECO:0000313" key="2">
    <source>
        <dbReference type="EMBL" id="MCV2866509.1"/>
    </source>
</evidence>
<keyword evidence="1" id="KW-1133">Transmembrane helix</keyword>
<organism evidence="2 3">
    <name type="scientific">Albidovulum sediminicola</name>
    <dbReference type="NCBI Taxonomy" id="2984331"/>
    <lineage>
        <taxon>Bacteria</taxon>
        <taxon>Pseudomonadati</taxon>
        <taxon>Pseudomonadota</taxon>
        <taxon>Alphaproteobacteria</taxon>
        <taxon>Rhodobacterales</taxon>
        <taxon>Paracoccaceae</taxon>
        <taxon>Albidovulum</taxon>
    </lineage>
</organism>